<dbReference type="Proteomes" id="UP000653156">
    <property type="component" value="Chromosome"/>
</dbReference>
<reference evidence="1" key="1">
    <citation type="submission" date="2021-02" db="EMBL/GenBank/DDBJ databases">
        <title>Neisseriaceae sp. 26B isolated from the cloaca of a Common Toad-headed Turtle (Mesoclemmys nasuta).</title>
        <authorList>
            <person name="Spergser J."/>
            <person name="Busse H.-J."/>
        </authorList>
    </citation>
    <scope>NUCLEOTIDE SEQUENCE</scope>
    <source>
        <strain evidence="1">26B</strain>
    </source>
</reference>
<dbReference type="SUPFAM" id="SSF50475">
    <property type="entry name" value="FMN-binding split barrel"/>
    <property type="match status" value="1"/>
</dbReference>
<dbReference type="RefSeq" id="WP_230339073.1">
    <property type="nucleotide sequence ID" value="NZ_CP069798.1"/>
</dbReference>
<evidence type="ECO:0000313" key="1">
    <source>
        <dbReference type="EMBL" id="QRQ81772.1"/>
    </source>
</evidence>
<accession>A0A892ZFP8</accession>
<evidence type="ECO:0000313" key="2">
    <source>
        <dbReference type="Proteomes" id="UP000653156"/>
    </source>
</evidence>
<gene>
    <name evidence="1" type="ORF">JQU52_14030</name>
</gene>
<dbReference type="KEGG" id="ptes:JQU52_14030"/>
<dbReference type="EMBL" id="CP069798">
    <property type="protein sequence ID" value="QRQ81772.1"/>
    <property type="molecule type" value="Genomic_DNA"/>
</dbReference>
<keyword evidence="2" id="KW-1185">Reference proteome</keyword>
<protein>
    <submittedName>
        <fullName evidence="1">Uncharacterized protein</fullName>
    </submittedName>
</protein>
<dbReference type="AlphaFoldDB" id="A0A892ZFP8"/>
<sequence>MPASLITQIAHHITALHRHGSALLATHDQQQQADVHHVQCLHTLQSYFVWVADYTALAESTAENSNAILLLSHEDGTHLSWVGTTHAVAEHEPLYAQMWSLLQRHLHQQYAQVARWENRCLLQLVPQHGRFSWENQEDVLLNNADLNSILNWQAAA</sequence>
<name>A0A892ZFP8_9NEIS</name>
<organism evidence="1 2">
    <name type="scientific">Paralysiella testudinis</name>
    <dbReference type="NCBI Taxonomy" id="2809020"/>
    <lineage>
        <taxon>Bacteria</taxon>
        <taxon>Pseudomonadati</taxon>
        <taxon>Pseudomonadota</taxon>
        <taxon>Betaproteobacteria</taxon>
        <taxon>Neisseriales</taxon>
        <taxon>Neisseriaceae</taxon>
        <taxon>Paralysiella</taxon>
    </lineage>
</organism>
<proteinExistence type="predicted"/>